<dbReference type="CDD" id="cd13120">
    <property type="entry name" value="BF2867_like_N"/>
    <property type="match status" value="1"/>
</dbReference>
<proteinExistence type="predicted"/>
<dbReference type="PROSITE" id="PS51257">
    <property type="entry name" value="PROKAR_LIPOPROTEIN"/>
    <property type="match status" value="1"/>
</dbReference>
<dbReference type="Gene3D" id="2.60.40.2630">
    <property type="match status" value="1"/>
</dbReference>
<dbReference type="Proteomes" id="UP000747074">
    <property type="component" value="Unassembled WGS sequence"/>
</dbReference>
<feature type="chain" id="PRO_5037047142" evidence="1">
    <location>
        <begin position="20"/>
        <end position="344"/>
    </location>
</feature>
<dbReference type="Pfam" id="PF13149">
    <property type="entry name" value="Mfa_like_1"/>
    <property type="match status" value="1"/>
</dbReference>
<name>A0A921I9G8_9BACE</name>
<feature type="signal peptide" evidence="1">
    <location>
        <begin position="1"/>
        <end position="19"/>
    </location>
</feature>
<gene>
    <name evidence="2" type="ORF">K8V07_12690</name>
</gene>
<dbReference type="RefSeq" id="WP_271705516.1">
    <property type="nucleotide sequence ID" value="NZ_JAQKDB010000050.1"/>
</dbReference>
<comment type="caution">
    <text evidence="2">The sequence shown here is derived from an EMBL/GenBank/DDBJ whole genome shotgun (WGS) entry which is preliminary data.</text>
</comment>
<dbReference type="AlphaFoldDB" id="A0A921I9G8"/>
<evidence type="ECO:0000313" key="3">
    <source>
        <dbReference type="Proteomes" id="UP000747074"/>
    </source>
</evidence>
<evidence type="ECO:0000256" key="1">
    <source>
        <dbReference type="SAM" id="SignalP"/>
    </source>
</evidence>
<reference evidence="2" key="2">
    <citation type="submission" date="2021-09" db="EMBL/GenBank/DDBJ databases">
        <authorList>
            <person name="Gilroy R."/>
        </authorList>
    </citation>
    <scope>NUCLEOTIDE SEQUENCE</scope>
    <source>
        <strain evidence="2">CHK154-13316</strain>
    </source>
</reference>
<organism evidence="2 3">
    <name type="scientific">Bacteroides xylanisolvens</name>
    <dbReference type="NCBI Taxonomy" id="371601"/>
    <lineage>
        <taxon>Bacteria</taxon>
        <taxon>Pseudomonadati</taxon>
        <taxon>Bacteroidota</taxon>
        <taxon>Bacteroidia</taxon>
        <taxon>Bacteroidales</taxon>
        <taxon>Bacteroidaceae</taxon>
        <taxon>Bacteroides</taxon>
    </lineage>
</organism>
<dbReference type="Gene3D" id="2.60.40.2620">
    <property type="entry name" value="Fimbrillin-like"/>
    <property type="match status" value="1"/>
</dbReference>
<dbReference type="EMBL" id="DYVL01000150">
    <property type="protein sequence ID" value="HJG12768.1"/>
    <property type="molecule type" value="Genomic_DNA"/>
</dbReference>
<protein>
    <submittedName>
        <fullName evidence="2">Fimbrillin family protein</fullName>
    </submittedName>
</protein>
<evidence type="ECO:0000313" key="2">
    <source>
        <dbReference type="EMBL" id="HJG12768.1"/>
    </source>
</evidence>
<dbReference type="InterPro" id="IPR025049">
    <property type="entry name" value="Mfa-like_1"/>
</dbReference>
<sequence>MKKTLFMLAVASLAMTACTNTEEVEQGFAQTSKQIGFVSHVNKNTRALINDNFEQFSVFGSYTKGTSTIPVQIFNKTVVTKGENGWNYTDEARYWIQDATYTFYAYSKKNGVTNTTRFEGASLTLDGYVVDGTEANQKDLVFAEAKNIIGKESGNEKVPFDFKHILSKIAFNFTSNFPKDYTVTVDQVLIRNMRDKGTFTASTGTWGGQFRSTGDDIENPDDMLTINVTTPDNTLAKDESIETGFIYVLPFAYQSPNVRLYFRLTIKNGLGEKVSQKVNFGAFKPTWEKGKAYRYNVTLTGEEAGLEKIEFTTDKDMNLDGWETGTDNIEFNFGSQVETPTPEA</sequence>
<reference evidence="2" key="1">
    <citation type="journal article" date="2021" name="PeerJ">
        <title>Extensive microbial diversity within the chicken gut microbiome revealed by metagenomics and culture.</title>
        <authorList>
            <person name="Gilroy R."/>
            <person name="Ravi A."/>
            <person name="Getino M."/>
            <person name="Pursley I."/>
            <person name="Horton D.L."/>
            <person name="Alikhan N.F."/>
            <person name="Baker D."/>
            <person name="Gharbi K."/>
            <person name="Hall N."/>
            <person name="Watson M."/>
            <person name="Adriaenssens E.M."/>
            <person name="Foster-Nyarko E."/>
            <person name="Jarju S."/>
            <person name="Secka A."/>
            <person name="Antonio M."/>
            <person name="Oren A."/>
            <person name="Chaudhuri R.R."/>
            <person name="La Ragione R."/>
            <person name="Hildebrand F."/>
            <person name="Pallen M.J."/>
        </authorList>
    </citation>
    <scope>NUCLEOTIDE SEQUENCE</scope>
    <source>
        <strain evidence="2">CHK154-13316</strain>
    </source>
</reference>
<dbReference type="InterPro" id="IPR042278">
    <property type="entry name" value="Mfa-like_1_N"/>
</dbReference>
<keyword evidence="1" id="KW-0732">Signal</keyword>
<accession>A0A921I9G8</accession>